<comment type="caution">
    <text evidence="1">The sequence shown here is derived from an EMBL/GenBank/DDBJ whole genome shotgun (WGS) entry which is preliminary data.</text>
</comment>
<evidence type="ECO:0000313" key="2">
    <source>
        <dbReference type="Proteomes" id="UP000823775"/>
    </source>
</evidence>
<keyword evidence="2" id="KW-1185">Reference proteome</keyword>
<protein>
    <submittedName>
        <fullName evidence="1">Uncharacterized protein</fullName>
    </submittedName>
</protein>
<reference evidence="1 2" key="1">
    <citation type="journal article" date="2021" name="BMC Genomics">
        <title>Datura genome reveals duplications of psychoactive alkaloid biosynthetic genes and high mutation rate following tissue culture.</title>
        <authorList>
            <person name="Rajewski A."/>
            <person name="Carter-House D."/>
            <person name="Stajich J."/>
            <person name="Litt A."/>
        </authorList>
    </citation>
    <scope>NUCLEOTIDE SEQUENCE [LARGE SCALE GENOMIC DNA]</scope>
    <source>
        <strain evidence="1">AR-01</strain>
    </source>
</reference>
<dbReference type="Proteomes" id="UP000823775">
    <property type="component" value="Unassembled WGS sequence"/>
</dbReference>
<proteinExistence type="predicted"/>
<evidence type="ECO:0000313" key="1">
    <source>
        <dbReference type="EMBL" id="MCD9645652.1"/>
    </source>
</evidence>
<dbReference type="EMBL" id="JACEIK010004491">
    <property type="protein sequence ID" value="MCD9645652.1"/>
    <property type="molecule type" value="Genomic_DNA"/>
</dbReference>
<accession>A0ABS8VHA7</accession>
<gene>
    <name evidence="1" type="ORF">HAX54_034714</name>
</gene>
<sequence length="115" mass="13005">MARKEQSKQATQGQDGSDDIAARRALEIIPLYLSRRQIHLVVRWKNMMLTPMKLESHELLGTGKVPSRGHLRHSGPTIAFSADMVKEFYTNYMAALEHKTPAGQSWSQPRMESVA</sequence>
<name>A0ABS8VHA7_DATST</name>
<organism evidence="1 2">
    <name type="scientific">Datura stramonium</name>
    <name type="common">Jimsonweed</name>
    <name type="synonym">Common thornapple</name>
    <dbReference type="NCBI Taxonomy" id="4076"/>
    <lineage>
        <taxon>Eukaryota</taxon>
        <taxon>Viridiplantae</taxon>
        <taxon>Streptophyta</taxon>
        <taxon>Embryophyta</taxon>
        <taxon>Tracheophyta</taxon>
        <taxon>Spermatophyta</taxon>
        <taxon>Magnoliopsida</taxon>
        <taxon>eudicotyledons</taxon>
        <taxon>Gunneridae</taxon>
        <taxon>Pentapetalae</taxon>
        <taxon>asterids</taxon>
        <taxon>lamiids</taxon>
        <taxon>Solanales</taxon>
        <taxon>Solanaceae</taxon>
        <taxon>Solanoideae</taxon>
        <taxon>Datureae</taxon>
        <taxon>Datura</taxon>
    </lineage>
</organism>